<dbReference type="EMBL" id="CP002996">
    <property type="protein sequence ID" value="AEM88912.1"/>
    <property type="molecule type" value="Genomic_DNA"/>
</dbReference>
<dbReference type="KEGG" id="svl:Strvi_0137"/>
<protein>
    <submittedName>
        <fullName evidence="1">Uncharacterized protein</fullName>
    </submittedName>
</protein>
<dbReference type="RefSeq" id="WP_014043847.1">
    <property type="nucleotide sequence ID" value="NC_015952.1"/>
</dbReference>
<geneLocation type="plasmid" evidence="1 2">
    <name>pSTRVI02</name>
</geneLocation>
<keyword evidence="2" id="KW-1185">Reference proteome</keyword>
<organism evidence="1 2">
    <name type="scientific">Streptomyces violaceusniger (strain Tu 4113)</name>
    <dbReference type="NCBI Taxonomy" id="653045"/>
    <lineage>
        <taxon>Bacteria</taxon>
        <taxon>Bacillati</taxon>
        <taxon>Actinomycetota</taxon>
        <taxon>Actinomycetes</taxon>
        <taxon>Kitasatosporales</taxon>
        <taxon>Streptomycetaceae</taxon>
        <taxon>Streptomyces</taxon>
        <taxon>Streptomyces violaceusniger group</taxon>
    </lineage>
</organism>
<proteinExistence type="predicted"/>
<name>G2PHW1_STRV4</name>
<sequence length="68" mass="7629">MTWQIVPLLKAVRGPQPDGVPDRPAVPYEASPTVTRRSWSRDVRDISAAFRTARSARDCMDHQRGHSA</sequence>
<dbReference type="AlphaFoldDB" id="G2PHW1"/>
<dbReference type="Proteomes" id="UP000008703">
    <property type="component" value="Plasmid pSTRVI02"/>
</dbReference>
<gene>
    <name evidence="1" type="ORF">Strvi_0137</name>
</gene>
<dbReference type="HOGENOM" id="CLU_2792429_0_0_11"/>
<accession>G2PHW1</accession>
<keyword evidence="1" id="KW-0614">Plasmid</keyword>
<evidence type="ECO:0000313" key="2">
    <source>
        <dbReference type="Proteomes" id="UP000008703"/>
    </source>
</evidence>
<reference evidence="1" key="1">
    <citation type="submission" date="2011-08" db="EMBL/GenBank/DDBJ databases">
        <title>Complete sequence of plasmid 2 of Streptomyces violaceusniger Tu 4113.</title>
        <authorList>
            <consortium name="US DOE Joint Genome Institute"/>
            <person name="Lucas S."/>
            <person name="Han J."/>
            <person name="Lapidus A."/>
            <person name="Cheng J.-F."/>
            <person name="Goodwin L."/>
            <person name="Pitluck S."/>
            <person name="Peters L."/>
            <person name="Ivanova N."/>
            <person name="Daligault H."/>
            <person name="Detter J.C."/>
            <person name="Han C."/>
            <person name="Tapia R."/>
            <person name="Land M."/>
            <person name="Hauser L."/>
            <person name="Kyrpides N."/>
            <person name="Ivanova N."/>
            <person name="Pagani I."/>
            <person name="Hagen A."/>
            <person name="Katz L."/>
            <person name="Fiedler H.-P."/>
            <person name="Keasling J."/>
            <person name="Fortman J."/>
            <person name="Woyke T."/>
        </authorList>
    </citation>
    <scope>NUCLEOTIDE SEQUENCE [LARGE SCALE GENOMIC DNA]</scope>
    <source>
        <strain evidence="1">Tu 4113</strain>
        <plasmid evidence="1">pSTRVI02</plasmid>
    </source>
</reference>
<evidence type="ECO:0000313" key="1">
    <source>
        <dbReference type="EMBL" id="AEM88912.1"/>
    </source>
</evidence>